<keyword evidence="1" id="KW-1133">Transmembrane helix</keyword>
<keyword evidence="2" id="KW-0378">Hydrolase</keyword>
<keyword evidence="3" id="KW-1185">Reference proteome</keyword>
<organism evidence="2 3">
    <name type="scientific">Clostridium lapidicellarium</name>
    <dbReference type="NCBI Taxonomy" id="3240931"/>
    <lineage>
        <taxon>Bacteria</taxon>
        <taxon>Bacillati</taxon>
        <taxon>Bacillota</taxon>
        <taxon>Clostridia</taxon>
        <taxon>Eubacteriales</taxon>
        <taxon>Clostridiaceae</taxon>
        <taxon>Clostridium</taxon>
    </lineage>
</organism>
<evidence type="ECO:0000256" key="1">
    <source>
        <dbReference type="SAM" id="Phobius"/>
    </source>
</evidence>
<evidence type="ECO:0000313" key="2">
    <source>
        <dbReference type="EMBL" id="MEY8763899.1"/>
    </source>
</evidence>
<sequence>MDIDIKSITENYRERIQRLALFDPLYKLSNKNSRDRSNKPIDYFNLGFLALLFFFENMLMRNKKTGIRELAEFFQKINQGRLDLDYEDFEKIARNIIEIFRPPNGKRNSRKFYNWETGKEETVQYSIIKAERANFEKNTQYYTLDEQGLELVFATKEYFNEFQLSINQLVLRKQLEKGEFVGALRQIDEMSLGVRNLRDRIMRIKHEVSRNIISNQIYERYKNIIEDINIRLQREDEEFSELQSFVKETKEKMGNEIVHEKDRKAYELIIKVDRELGQVNYEHRLLLKESIILKTRALESAQEALYYSGIDSFNFDQEITGRLFSSPLPLHASRMLIEPFMFLKRYKGWSPLAVFLDRG</sequence>
<keyword evidence="2" id="KW-0067">ATP-binding</keyword>
<protein>
    <submittedName>
        <fullName evidence="2">Replicative DNA helicase</fullName>
    </submittedName>
</protein>
<gene>
    <name evidence="2" type="ORF">AB8S09_09650</name>
</gene>
<evidence type="ECO:0000313" key="3">
    <source>
        <dbReference type="Proteomes" id="UP001565220"/>
    </source>
</evidence>
<keyword evidence="2" id="KW-0347">Helicase</keyword>
<dbReference type="GO" id="GO:0004386">
    <property type="term" value="F:helicase activity"/>
    <property type="evidence" value="ECO:0007669"/>
    <property type="project" value="UniProtKB-KW"/>
</dbReference>
<keyword evidence="1" id="KW-0812">Transmembrane</keyword>
<keyword evidence="2" id="KW-0547">Nucleotide-binding</keyword>
<name>A0ABV4DXC5_9CLOT</name>
<keyword evidence="1" id="KW-0472">Membrane</keyword>
<feature type="transmembrane region" description="Helical" evidence="1">
    <location>
        <begin position="43"/>
        <end position="60"/>
    </location>
</feature>
<comment type="caution">
    <text evidence="2">The sequence shown here is derived from an EMBL/GenBank/DDBJ whole genome shotgun (WGS) entry which is preliminary data.</text>
</comment>
<dbReference type="EMBL" id="JBGFFE010000012">
    <property type="protein sequence ID" value="MEY8763899.1"/>
    <property type="molecule type" value="Genomic_DNA"/>
</dbReference>
<reference evidence="2 3" key="1">
    <citation type="submission" date="2024-08" db="EMBL/GenBank/DDBJ databases">
        <title>Clostridium lapicellarii sp. nov., and Clostridium renhuaiense sp. nov., two species isolated from the mud in a fermentation cellar used for producing sauce-flavour Chinese liquors.</title>
        <authorList>
            <person name="Yang F."/>
            <person name="Wang H."/>
            <person name="Chen L.Q."/>
            <person name="Zhou N."/>
            <person name="Lu J.J."/>
            <person name="Pu X.X."/>
            <person name="Wan B."/>
            <person name="Wang L."/>
            <person name="Liu S.J."/>
        </authorList>
    </citation>
    <scope>NUCLEOTIDE SEQUENCE [LARGE SCALE GENOMIC DNA]</scope>
    <source>
        <strain evidence="2 3">MT-113</strain>
    </source>
</reference>
<accession>A0ABV4DXC5</accession>
<dbReference type="Proteomes" id="UP001565220">
    <property type="component" value="Unassembled WGS sequence"/>
</dbReference>
<proteinExistence type="predicted"/>